<gene>
    <name evidence="1" type="ORF">K6Q96_16965</name>
</gene>
<protein>
    <recommendedName>
        <fullName evidence="3">Lipoprotein</fullName>
    </recommendedName>
</protein>
<organism evidence="1 2">
    <name type="scientific">Grimontia kaedaensis</name>
    <dbReference type="NCBI Taxonomy" id="2872157"/>
    <lineage>
        <taxon>Bacteria</taxon>
        <taxon>Pseudomonadati</taxon>
        <taxon>Pseudomonadota</taxon>
        <taxon>Gammaproteobacteria</taxon>
        <taxon>Vibrionales</taxon>
        <taxon>Vibrionaceae</taxon>
        <taxon>Grimontia</taxon>
    </lineage>
</organism>
<reference evidence="1" key="1">
    <citation type="submission" date="2021-08" db="EMBL/GenBank/DDBJ databases">
        <authorList>
            <person name="Sakaguchi M."/>
            <person name="Kikuchi T."/>
            <person name="Urbanczyk H."/>
        </authorList>
    </citation>
    <scope>NUCLEOTIDE SEQUENCE</scope>
    <source>
        <strain evidence="1">020920N</strain>
    </source>
</reference>
<accession>A0ABY4X0Z8</accession>
<evidence type="ECO:0000313" key="2">
    <source>
        <dbReference type="Proteomes" id="UP001056255"/>
    </source>
</evidence>
<sequence length="173" mass="20003">MSKNRSNTFIIFTACIISGCQLTSEDVISRVYDPTIIEHYQLPVLLSEVDTVQSFRQRKAKETWYWTLLKNDSYLEGENLVVQIISQSPLKQPPSRFDFTLPGDGGVMEYNALGPYQSWFYETADGTRCTQSRHNIRNRETWLSVFTHFCTSNNEQEITWVKALTPSILLEGY</sequence>
<keyword evidence="2" id="KW-1185">Reference proteome</keyword>
<evidence type="ECO:0008006" key="3">
    <source>
        <dbReference type="Google" id="ProtNLM"/>
    </source>
</evidence>
<dbReference type="EMBL" id="CP082276">
    <property type="protein sequence ID" value="USH04935.1"/>
    <property type="molecule type" value="Genomic_DNA"/>
</dbReference>
<proteinExistence type="predicted"/>
<dbReference type="Proteomes" id="UP001056255">
    <property type="component" value="Chromosome II"/>
</dbReference>
<dbReference type="RefSeq" id="WP_251881220.1">
    <property type="nucleotide sequence ID" value="NZ_CP082276.1"/>
</dbReference>
<evidence type="ECO:0000313" key="1">
    <source>
        <dbReference type="EMBL" id="USH04935.1"/>
    </source>
</evidence>
<dbReference type="PROSITE" id="PS51257">
    <property type="entry name" value="PROKAR_LIPOPROTEIN"/>
    <property type="match status" value="1"/>
</dbReference>
<name>A0ABY4X0Z8_9GAMM</name>